<dbReference type="Gene3D" id="2.60.40.10">
    <property type="entry name" value="Immunoglobulins"/>
    <property type="match status" value="1"/>
</dbReference>
<feature type="domain" description="DUF7507" evidence="2">
    <location>
        <begin position="1196"/>
        <end position="1294"/>
    </location>
</feature>
<evidence type="ECO:0000259" key="2">
    <source>
        <dbReference type="Pfam" id="PF24346"/>
    </source>
</evidence>
<feature type="domain" description="DUF7507" evidence="2">
    <location>
        <begin position="2879"/>
        <end position="2978"/>
    </location>
</feature>
<feature type="domain" description="DUF7507" evidence="2">
    <location>
        <begin position="415"/>
        <end position="508"/>
    </location>
</feature>
<feature type="domain" description="DUF7507" evidence="2">
    <location>
        <begin position="2205"/>
        <end position="2303"/>
    </location>
</feature>
<feature type="region of interest" description="Disordered" evidence="1">
    <location>
        <begin position="1955"/>
        <end position="1981"/>
    </location>
</feature>
<evidence type="ECO:0000256" key="1">
    <source>
        <dbReference type="SAM" id="MobiDB-lite"/>
    </source>
</evidence>
<feature type="region of interest" description="Disordered" evidence="1">
    <location>
        <begin position="830"/>
        <end position="860"/>
    </location>
</feature>
<feature type="region of interest" description="Disordered" evidence="1">
    <location>
        <begin position="307"/>
        <end position="331"/>
    </location>
</feature>
<comment type="caution">
    <text evidence="3">The sequence shown here is derived from an EMBL/GenBank/DDBJ whole genome shotgun (WGS) entry which is preliminary data.</text>
</comment>
<feature type="domain" description="DUF7507" evidence="2">
    <location>
        <begin position="2656"/>
        <end position="2754"/>
    </location>
</feature>
<dbReference type="PANTHER" id="PTHR34819">
    <property type="entry name" value="LARGE CYSTEINE-RICH PERIPLASMIC PROTEIN OMCB"/>
    <property type="match status" value="1"/>
</dbReference>
<feature type="domain" description="DUF7507" evidence="2">
    <location>
        <begin position="2094"/>
        <end position="2192"/>
    </location>
</feature>
<reference evidence="3 4" key="1">
    <citation type="submission" date="2020-07" db="EMBL/GenBank/DDBJ databases">
        <title>Sequencing the genomes of 1000 actinobacteria strains.</title>
        <authorList>
            <person name="Klenk H.-P."/>
        </authorList>
    </citation>
    <scope>NUCLEOTIDE SEQUENCE [LARGE SCALE GENOMIC DNA]</scope>
    <source>
        <strain evidence="3 4">DSM 103164</strain>
    </source>
</reference>
<feature type="domain" description="DUF7507" evidence="2">
    <location>
        <begin position="1868"/>
        <end position="1966"/>
    </location>
</feature>
<dbReference type="SMART" id="SM00710">
    <property type="entry name" value="PbH1"/>
    <property type="match status" value="8"/>
</dbReference>
<feature type="region of interest" description="Disordered" evidence="1">
    <location>
        <begin position="2732"/>
        <end position="2761"/>
    </location>
</feature>
<feature type="domain" description="DUF7507" evidence="2">
    <location>
        <begin position="1084"/>
        <end position="1182"/>
    </location>
</feature>
<protein>
    <submittedName>
        <fullName evidence="3">Putative repeat protein (TIGR01451 family)</fullName>
    </submittedName>
</protein>
<feature type="domain" description="DUF7507" evidence="2">
    <location>
        <begin position="2766"/>
        <end position="2867"/>
    </location>
</feature>
<proteinExistence type="predicted"/>
<feature type="domain" description="DUF7507" evidence="2">
    <location>
        <begin position="3220"/>
        <end position="3320"/>
    </location>
</feature>
<feature type="domain" description="DUF7507" evidence="2">
    <location>
        <begin position="1982"/>
        <end position="2081"/>
    </location>
</feature>
<feature type="domain" description="DUF7507" evidence="2">
    <location>
        <begin position="3106"/>
        <end position="3202"/>
    </location>
</feature>
<gene>
    <name evidence="3" type="ORF">GGQ54_000096</name>
</gene>
<feature type="compositionally biased region" description="Polar residues" evidence="1">
    <location>
        <begin position="2064"/>
        <end position="2074"/>
    </location>
</feature>
<feature type="domain" description="DUF7507" evidence="2">
    <location>
        <begin position="1641"/>
        <end position="1745"/>
    </location>
</feature>
<dbReference type="InterPro" id="IPR006626">
    <property type="entry name" value="PbH1"/>
</dbReference>
<feature type="domain" description="DUF7507" evidence="2">
    <location>
        <begin position="1756"/>
        <end position="1855"/>
    </location>
</feature>
<keyword evidence="4" id="KW-1185">Reference proteome</keyword>
<dbReference type="RefSeq" id="WP_179443598.1">
    <property type="nucleotide sequence ID" value="NZ_JACBZS010000001.1"/>
</dbReference>
<evidence type="ECO:0000313" key="3">
    <source>
        <dbReference type="EMBL" id="NYI69536.1"/>
    </source>
</evidence>
<feature type="domain" description="DUF7507" evidence="2">
    <location>
        <begin position="746"/>
        <end position="849"/>
    </location>
</feature>
<feature type="domain" description="DUF7507" evidence="2">
    <location>
        <begin position="521"/>
        <end position="622"/>
    </location>
</feature>
<dbReference type="InterPro" id="IPR055354">
    <property type="entry name" value="DUF7507"/>
</dbReference>
<dbReference type="EMBL" id="JACBZS010000001">
    <property type="protein sequence ID" value="NYI69536.1"/>
    <property type="molecule type" value="Genomic_DNA"/>
</dbReference>
<dbReference type="InterPro" id="IPR051172">
    <property type="entry name" value="Chlamydia_OmcB"/>
</dbReference>
<feature type="domain" description="DUF7507" evidence="2">
    <location>
        <begin position="972"/>
        <end position="1070"/>
    </location>
</feature>
<feature type="compositionally biased region" description="Low complexity" evidence="1">
    <location>
        <begin position="2751"/>
        <end position="2761"/>
    </location>
</feature>
<dbReference type="Pfam" id="PF24346">
    <property type="entry name" value="DUF7507"/>
    <property type="match status" value="27"/>
</dbReference>
<dbReference type="Proteomes" id="UP000527616">
    <property type="component" value="Unassembled WGS sequence"/>
</dbReference>
<sequence>MRSAFFARLWVLLGLVLLVGPMTVLAPAPAQLPRAAAVGPFDCSALYSVQGTGTRNIWQVNPTSGAQTTVGNFTFSPATNAINGLGITGDGAFAYGVYPVANSNDRQIYRYDAAAGTTTLIATAATGGLVTHGAFNAATGIYYYGGFSAGQINIYGVNVATGQPLGLVAQGTIPTAGTNGDWAFDSQGNLYVVGGGAAAETSIISVINEPIPTTPQATPLTITATSLATIARGAGNGIAFGSDGYLYVTTATELLKINPTTGALVNSVPFASTGTVDLASCASPNTISVQKDFPQGRVSANDQATLTVTGGGLSRGNTATTEGSDPGLQDTPAEVAGPVLALVGTTYTVSESGSGTRSSSATAFGYRQSWTCVNDNNGETIASGTGTSGEFTMPSGGAAGVAAVCTFTNEAQITAVTLDKQAAAPSSNTAGGTIAYTFVVRNTGTVPLDTISVSDPKVGSVSCPPGPLAVGATVNCTASYTLTQGDVNAGGVTNTATVTGTAANLPNATANDSVTTPIAAAPAIDLEKTGEATGSGPDGQILPGDPVRYRFTVRNTGNLVLTDIAITDPKIGSVTCANTTLAPGASTECQADAAYVLTPSDLDAGEVNNTATVRANSLGGAVTDTDEATVPLPAAPALELTKTNDVPAGQQVSVGQVINYTFTVRNTGNVSIGDLAVTDPKAGAVTCQQTSLAIGAETSCTASYTVSQADVDAGAVINNASATGTPARGELTDPTARNEVPTVDAAPGIGLEKIASREGKAPNDPLVVGDVISYSFVVTNTGNVTLTEVAVTDPQIAGITCPAPLAPGASVVCETDQTYTVTQTDVDAGEKSNTATATGTPIRGDEVDATDTATTPSEPAPAIALQKTSNVAEGDKVAAGDQITYSFLVTNVGNVTLANVGVTDTMLGGPLECAPTTLAPAGTATCEASYTVTQADVDAGSIVNNAEAAGVSPGNVRVTAPDTLTIDTVDEEPSIGLTKTADVGDERVRVGQVVTYTLVARNTGNVTLSEVSITDDLLGALTCDDTSTLGPDDTFTCTGTHTVTQADVDAGSIVNNATATGTSPAGAKPTADDQVTVNTVEEDPSIGLSKTSDVPADGRVAVGDVITYSFAVTNTGNVTLRDVAVTDDLITGPVTCDPTTLAPTETSNCTATYTVTQADVDAGSIVNNATATGTSPAGAKPTADDQVTVNTVEEDPSIGLSKTSDVPADGRVAVGDVITYSFAVTNTGNVTLRDVAVTDDLITGPVTCDPTTLAPTETSNCTATYTVTQADVDAGSIVNNATATGTSPAGAKPTADDQVTVNTVEEDPSIGLTKTSDVGDDKVEVGQQVTYTLVATNTGNVTLSGVSITDSRLETLDCPDAATVAPNGTFTCTGTYTVTQADVDAGEIVNDATTSGTSPAGTAVEAPAQAVVDTVEEDPSIGLTKTSDVGDDKVEVGQQVTYTLVATNTGNVTLSGVSITDSRLETLDCPDAATVAPNGTFTCTGTYTVTQADVDAGEIVNDATTSGTSPAGTAVEAPAQAVVDTVDEDPSIELTKTSDVPADGTYQVGQQITYSFVATNTGNVTLSDVGVTDPMLGGALTCTPTTLAPGEESTCRATYTVTQADFDAGEIVNTATAQGTSPAGEQPTDDAGVTVNAGSGEPAIELDKIASRDGKQPDDPLVVGDVIAYTFVITNTGNVTLNSLAVDDPQIDNITCDPTSIAPGGIATCTTDVTHEVTQADVDAGVVTNTATASGTGARGGDVEDSDDTTTPADQQPSLVMVKTSDIADGDTVAVDQVINYTFTITNTGNVTLTDLAVDDPKVGAVTCDPTLVGPGASVACTASYTVTQADVDAGVVANTAEASGIAPDGSSVGDDDSLDVPTDPAVPAIAVDKQAAIGDQQTVSAGDPIDYTFVITNTGNVTLSDVTIDDPRLTEITCDPAADRVLAPNETLTCTGTYVVSQADVDAGTIENTVTVSGTDPSGDEPPPGTDTTEVPADPAEPGLAVVKTSDVADGDTVAAGDQVTYTFTVTNTGNVTLTDVALTDPLIADLVCTAPSLAPTDPPLTCTGSYTVTPADVDRGQIDNTATASGQPPSGDRIEGSGSATVPTDPAAPAVTLDKFSDVPQGTQVAVGDQITYTFRVTNTGNVTLTQYAVTDPKIGDVTCPGGPIAAGAFADCTATYTVTQADVDAGNVVNAASVTATGARGGSVDAQDDDTVPTQPAAPSIAIEKTAAHDGADVSLGEVIDYTMTVTNTGNVTLTGVVVSDPLIGALTCDADAIAPGESLTCTGSYTVQQSDVDAGAVINTASVSGQPPTGGPVTDDDTVQTPAEPADPAIALDKTGSFGPDAQLRAGDRIDYTFAVTNTGNVTLSGVTVDDPKVGGVECPAGPLGPGQSRTCVATGYVVTQADVDAGQVVNTATATGTAPDGRSVSARDDHTAGVADPAPGIALDKIASRDGKSPDDPLAVGDEIAYTFVVTNTGNVTLDPVAVTDPLVGAVTCPDGALAPERSVTCTADATYTVTQADVDAGVRENTASATGQPPTGDPVSAEDSTTTPADQQPGLAMVKSNNVADGDTVGLGQVIDYTFTLTNTGNVTLDRLAVADAKVGAVTCPPEPLAPGAAADCTASYTVTQADVDAGRVVNDAVASGVPPSGTPVEARDSNQVPTVPADAALVLDKQALLPPGATVAAGDQVAYRFLITNAGNVTLTEVTVDDPLLGSVTCPEGPLAPGQTIECTADASHTVSQAEVDAGQVDNTATATGRPPSGEPPTATDTTSIPATPAAPAIALEKLSGVAEGATVAAGDEIDYTFRVTNTGNVTLSDIAIDDPLVGKVTCPPEPLAPGASTDCAADEAYAVTQADVDAGRIVNTATVSGTPPSGEPVTASDDNVVPTSPAAPAATLEKLSSVPAGETVAAGDRIDYTFRVTNTGNVTLTGVAITDPKIGAVSCPPAPLAPGEVTECTGTYAATQADADAGQVLNTATLTATGPNGEPVTATDDNVVPTDPRVPGLTTTKVAARTGSPDSPMTVGESIGFSVIVTNTGNVTLEGVVVADSMVGDMTCPRTTLEPGDVVSCVGNRTYTVTQADVDRGVLTNVATTTAVPVGGGEPLTSTATTTTPSEPRPAIALQKLSDLPAGETLSVGQPVRYSFRVINTGNVTLDPVAVTDPKIGAVNCPAGALAPGAEIECAAADAYVVTATEAAEGKVTNTAEATGRPTVGDDPVRASDDLVLPATVPAAQLTLIKASDVPAGDTVRAGQPVRYRFTVTNTGNVPVRDLRISDPKIGSVTCPSDPLAPGAEASCTADRAYTVTQAEVDAGGVDNVAGVTGIDPGGNPVTARDELAIPAEQAAPALDVVKEGSLVDPDGDGYAEIGDHVRFVIRVTNVGNVTIDDIAADDPLVGKLRCSADSLAPGASLTCEPETGYVASAADLGRGEVVNRVAVTGEPVRGGDPGPDGRPIVTGEDTVTVPLPAEVEPGEPPVGRPPLGRTGGEDLSALLAGLASMAAGAWLIRRGRRD</sequence>
<name>A0A7Z0D5Z5_9ACTN</name>
<feature type="domain" description="DUF7507" evidence="2">
    <location>
        <begin position="2991"/>
        <end position="3093"/>
    </location>
</feature>
<dbReference type="GO" id="GO:0005975">
    <property type="term" value="P:carbohydrate metabolic process"/>
    <property type="evidence" value="ECO:0007669"/>
    <property type="project" value="UniProtKB-ARBA"/>
</dbReference>
<feature type="region of interest" description="Disordered" evidence="1">
    <location>
        <begin position="1731"/>
        <end position="1755"/>
    </location>
</feature>
<dbReference type="InterPro" id="IPR013783">
    <property type="entry name" value="Ig-like_fold"/>
</dbReference>
<dbReference type="InterPro" id="IPR047589">
    <property type="entry name" value="DUF11_rpt"/>
</dbReference>
<accession>A0A7Z0D5Z5</accession>
<dbReference type="NCBIfam" id="TIGR01451">
    <property type="entry name" value="B_ant_repeat"/>
    <property type="match status" value="19"/>
</dbReference>
<feature type="domain" description="DUF7507" evidence="2">
    <location>
        <begin position="1419"/>
        <end position="1517"/>
    </location>
</feature>
<organism evidence="3 4">
    <name type="scientific">Naumannella cuiyingiana</name>
    <dbReference type="NCBI Taxonomy" id="1347891"/>
    <lineage>
        <taxon>Bacteria</taxon>
        <taxon>Bacillati</taxon>
        <taxon>Actinomycetota</taxon>
        <taxon>Actinomycetes</taxon>
        <taxon>Propionibacteriales</taxon>
        <taxon>Propionibacteriaceae</taxon>
        <taxon>Naumannella</taxon>
    </lineage>
</organism>
<evidence type="ECO:0000313" key="4">
    <source>
        <dbReference type="Proteomes" id="UP000527616"/>
    </source>
</evidence>
<feature type="domain" description="DUF7507" evidence="2">
    <location>
        <begin position="2316"/>
        <end position="2414"/>
    </location>
</feature>
<feature type="domain" description="DUF7507" evidence="2">
    <location>
        <begin position="860"/>
        <end position="960"/>
    </location>
</feature>
<feature type="domain" description="DUF7507" evidence="2">
    <location>
        <begin position="2427"/>
        <end position="2531"/>
    </location>
</feature>
<feature type="region of interest" description="Disordered" evidence="1">
    <location>
        <begin position="2514"/>
        <end position="2542"/>
    </location>
</feature>
<dbReference type="SUPFAM" id="SSF63825">
    <property type="entry name" value="YWTD domain"/>
    <property type="match status" value="1"/>
</dbReference>
<feature type="domain" description="DUF7507" evidence="2">
    <location>
        <begin position="1308"/>
        <end position="1406"/>
    </location>
</feature>
<feature type="domain" description="DUF7507" evidence="2">
    <location>
        <begin position="1530"/>
        <end position="1629"/>
    </location>
</feature>
<feature type="domain" description="DUF7507" evidence="2">
    <location>
        <begin position="635"/>
        <end position="730"/>
    </location>
</feature>
<feature type="region of interest" description="Disordered" evidence="1">
    <location>
        <begin position="2056"/>
        <end position="2093"/>
    </location>
</feature>
<dbReference type="PANTHER" id="PTHR34819:SF3">
    <property type="entry name" value="CELL SURFACE PROTEIN"/>
    <property type="match status" value="1"/>
</dbReference>
<feature type="domain" description="DUF7507" evidence="2">
    <location>
        <begin position="3332"/>
        <end position="3431"/>
    </location>
</feature>
<feature type="domain" description="DUF7507" evidence="2">
    <location>
        <begin position="2542"/>
        <end position="2641"/>
    </location>
</feature>
<feature type="region of interest" description="Disordered" evidence="1">
    <location>
        <begin position="2403"/>
        <end position="2427"/>
    </location>
</feature>